<feature type="region of interest" description="Disordered" evidence="7">
    <location>
        <begin position="1"/>
        <end position="56"/>
    </location>
</feature>
<dbReference type="SUPFAM" id="SSF55961">
    <property type="entry name" value="Bet v1-like"/>
    <property type="match status" value="1"/>
</dbReference>
<evidence type="ECO:0000256" key="4">
    <source>
        <dbReference type="ARBA" id="ARBA00023002"/>
    </source>
</evidence>
<dbReference type="GO" id="GO:0051537">
    <property type="term" value="F:2 iron, 2 sulfur cluster binding"/>
    <property type="evidence" value="ECO:0007669"/>
    <property type="project" value="UniProtKB-KW"/>
</dbReference>
<dbReference type="GO" id="GO:0051213">
    <property type="term" value="F:dioxygenase activity"/>
    <property type="evidence" value="ECO:0007669"/>
    <property type="project" value="UniProtKB-KW"/>
</dbReference>
<dbReference type="InterPro" id="IPR017941">
    <property type="entry name" value="Rieske_2Fe-2S"/>
</dbReference>
<feature type="compositionally biased region" description="Low complexity" evidence="7">
    <location>
        <begin position="8"/>
        <end position="56"/>
    </location>
</feature>
<evidence type="ECO:0000313" key="9">
    <source>
        <dbReference type="EMBL" id="MCQ8773611.1"/>
    </source>
</evidence>
<dbReference type="Gene3D" id="3.90.380.10">
    <property type="entry name" value="Naphthalene 1,2-dioxygenase Alpha Subunit, Chain A, domain 1"/>
    <property type="match status" value="1"/>
</dbReference>
<evidence type="ECO:0000256" key="6">
    <source>
        <dbReference type="ARBA" id="ARBA00023014"/>
    </source>
</evidence>
<evidence type="ECO:0000259" key="8">
    <source>
        <dbReference type="PROSITE" id="PS51296"/>
    </source>
</evidence>
<sequence length="440" mass="48190">MTLDQAKAKAQAKAQTQAQTQAKAKAKGSAAPESSAPESSAPESSAPESSALASSAPEALREMLAELQRLAALPLERGQTLPPQAYTSPELYEWEVERIFRREWLCVARAEEIPQPGSYLRLDVLGTPLVITRDEEGELHALSRVCRHRFMDLLPPETAPERGCLKRLTCPYHTWTYRLNGQYAGQLAGAPLMQRVDFDRAGCRLPAHRVEVWNGFVMLNLDPGAAPAAPGLHELDLQLSSYGIADWVSVHTRTWEGVPANWKVAVENGSENYHHMGTHAATLDPVLPGRDTEVHECDGRWFTMFTPLSDPEQGGTGLGSHAGSDQGSRPGMLIAGIFPQFVLAVLPDSAVSIRWLPTGPATHDTRITAMVPPGVPETPGFAEQLVGIRAQIARIQEEDLVAIRGVQRGLASHPAPSNGRFSHLERPLWQFQRYLAERLL</sequence>
<dbReference type="PROSITE" id="PS51296">
    <property type="entry name" value="RIESKE"/>
    <property type="match status" value="1"/>
</dbReference>
<dbReference type="InterPro" id="IPR015879">
    <property type="entry name" value="Ring_hydroxy_dOase_asu_C_dom"/>
</dbReference>
<dbReference type="Proteomes" id="UP001142374">
    <property type="component" value="Unassembled WGS sequence"/>
</dbReference>
<organism evidence="9 10">
    <name type="scientific">Streptomyces telluris</name>
    <dbReference type="NCBI Taxonomy" id="2720021"/>
    <lineage>
        <taxon>Bacteria</taxon>
        <taxon>Bacillati</taxon>
        <taxon>Actinomycetota</taxon>
        <taxon>Actinomycetes</taxon>
        <taxon>Kitasatosporales</taxon>
        <taxon>Streptomycetaceae</taxon>
        <taxon>Streptomyces</taxon>
    </lineage>
</organism>
<name>A0A9X2RRK4_9ACTN</name>
<dbReference type="SUPFAM" id="SSF50022">
    <property type="entry name" value="ISP domain"/>
    <property type="match status" value="1"/>
</dbReference>
<keyword evidence="3" id="KW-0479">Metal-binding</keyword>
<evidence type="ECO:0000256" key="7">
    <source>
        <dbReference type="SAM" id="MobiDB-lite"/>
    </source>
</evidence>
<keyword evidence="6" id="KW-0411">Iron-sulfur</keyword>
<dbReference type="RefSeq" id="WP_256791417.1">
    <property type="nucleotide sequence ID" value="NZ_JANIID010000032.1"/>
</dbReference>
<dbReference type="PANTHER" id="PTHR43756">
    <property type="entry name" value="CHOLINE MONOOXYGENASE, CHLOROPLASTIC"/>
    <property type="match status" value="1"/>
</dbReference>
<evidence type="ECO:0000256" key="1">
    <source>
        <dbReference type="ARBA" id="ARBA00001962"/>
    </source>
</evidence>
<dbReference type="GO" id="GO:0005506">
    <property type="term" value="F:iron ion binding"/>
    <property type="evidence" value="ECO:0007669"/>
    <property type="project" value="InterPro"/>
</dbReference>
<evidence type="ECO:0000256" key="5">
    <source>
        <dbReference type="ARBA" id="ARBA00023004"/>
    </source>
</evidence>
<keyword evidence="2" id="KW-0001">2Fe-2S</keyword>
<dbReference type="Gene3D" id="2.102.10.10">
    <property type="entry name" value="Rieske [2Fe-2S] iron-sulphur domain"/>
    <property type="match status" value="1"/>
</dbReference>
<evidence type="ECO:0000256" key="3">
    <source>
        <dbReference type="ARBA" id="ARBA00022723"/>
    </source>
</evidence>
<dbReference type="GO" id="GO:0016705">
    <property type="term" value="F:oxidoreductase activity, acting on paired donors, with incorporation or reduction of molecular oxygen"/>
    <property type="evidence" value="ECO:0007669"/>
    <property type="project" value="UniProtKB-ARBA"/>
</dbReference>
<proteinExistence type="predicted"/>
<dbReference type="InterPro" id="IPR001663">
    <property type="entry name" value="Rng_hydr_dOase-A"/>
</dbReference>
<dbReference type="PANTHER" id="PTHR43756:SF5">
    <property type="entry name" value="CHOLINE MONOOXYGENASE, CHLOROPLASTIC"/>
    <property type="match status" value="1"/>
</dbReference>
<dbReference type="CDD" id="cd03469">
    <property type="entry name" value="Rieske_RO_Alpha_N"/>
    <property type="match status" value="1"/>
</dbReference>
<dbReference type="AlphaFoldDB" id="A0A9X2RRK4"/>
<keyword evidence="9" id="KW-0223">Dioxygenase</keyword>
<evidence type="ECO:0000256" key="2">
    <source>
        <dbReference type="ARBA" id="ARBA00022714"/>
    </source>
</evidence>
<comment type="caution">
    <text evidence="9">The sequence shown here is derived from an EMBL/GenBank/DDBJ whole genome shotgun (WGS) entry which is preliminary data.</text>
</comment>
<keyword evidence="5" id="KW-0408">Iron</keyword>
<dbReference type="PRINTS" id="PR00090">
    <property type="entry name" value="RNGDIOXGNASE"/>
</dbReference>
<dbReference type="EMBL" id="JANIID010000032">
    <property type="protein sequence ID" value="MCQ8773611.1"/>
    <property type="molecule type" value="Genomic_DNA"/>
</dbReference>
<accession>A0A9X2RRK4</accession>
<dbReference type="GO" id="GO:0004497">
    <property type="term" value="F:monooxygenase activity"/>
    <property type="evidence" value="ECO:0007669"/>
    <property type="project" value="UniProtKB-ARBA"/>
</dbReference>
<reference evidence="9" key="1">
    <citation type="submission" date="2022-06" db="EMBL/GenBank/DDBJ databases">
        <title>WGS of actinobacteria.</title>
        <authorList>
            <person name="Thawai C."/>
        </authorList>
    </citation>
    <scope>NUCLEOTIDE SEQUENCE</scope>
    <source>
        <strain evidence="9">AA8</strain>
    </source>
</reference>
<dbReference type="Pfam" id="PF00355">
    <property type="entry name" value="Rieske"/>
    <property type="match status" value="1"/>
</dbReference>
<keyword evidence="4" id="KW-0560">Oxidoreductase</keyword>
<evidence type="ECO:0000313" key="10">
    <source>
        <dbReference type="Proteomes" id="UP001142374"/>
    </source>
</evidence>
<feature type="domain" description="Rieske" evidence="8">
    <location>
        <begin position="104"/>
        <end position="219"/>
    </location>
</feature>
<gene>
    <name evidence="9" type="ORF">NQU55_28200</name>
</gene>
<dbReference type="InterPro" id="IPR036922">
    <property type="entry name" value="Rieske_2Fe-2S_sf"/>
</dbReference>
<dbReference type="Pfam" id="PF00848">
    <property type="entry name" value="Ring_hydroxyl_A"/>
    <property type="match status" value="1"/>
</dbReference>
<comment type="cofactor">
    <cofactor evidence="1">
        <name>Fe cation</name>
        <dbReference type="ChEBI" id="CHEBI:24875"/>
    </cofactor>
</comment>
<keyword evidence="10" id="KW-1185">Reference proteome</keyword>
<protein>
    <submittedName>
        <fullName evidence="9">Aromatic ring-hydroxylating dioxygenase subunit alpha</fullName>
    </submittedName>
</protein>